<dbReference type="AlphaFoldDB" id="A0A1I7UW16"/>
<dbReference type="eggNOG" id="ENOG502THBG">
    <property type="taxonomic scope" value="Eukaryota"/>
</dbReference>
<name>A0A1I7UW16_9PELO</name>
<feature type="transmembrane region" description="Helical" evidence="1">
    <location>
        <begin position="58"/>
        <end position="85"/>
    </location>
</feature>
<keyword evidence="1" id="KW-1133">Transmembrane helix</keyword>
<evidence type="ECO:0000256" key="1">
    <source>
        <dbReference type="SAM" id="Phobius"/>
    </source>
</evidence>
<sequence>MIEEQSFNWTLIRGTCPEFIPNHWDIVLAVFAVVGAVMNCILMFRFKKTMRGSVFLNTLAGCDFGCCILYLYNYFFTSAAVYYRNNLMAFLRIMTHCEMKMVKDFYDIILPLLVFHIIFEKFLWTCSTRTRLKWTFFTLANYKFLLTVMTTVYAGMATFISNWNFLVSSASLQ</sequence>
<protein>
    <submittedName>
        <fullName evidence="3">G_PROTEIN_RECEP_F1_2 domain-containing protein</fullName>
    </submittedName>
</protein>
<keyword evidence="2" id="KW-1185">Reference proteome</keyword>
<evidence type="ECO:0000313" key="3">
    <source>
        <dbReference type="WBParaSite" id="Csp11.Scaffold630.g19915.t1"/>
    </source>
</evidence>
<evidence type="ECO:0000313" key="2">
    <source>
        <dbReference type="Proteomes" id="UP000095282"/>
    </source>
</evidence>
<proteinExistence type="predicted"/>
<feature type="transmembrane region" description="Helical" evidence="1">
    <location>
        <begin position="26"/>
        <end position="46"/>
    </location>
</feature>
<accession>A0A1I7UW16</accession>
<dbReference type="WBParaSite" id="Csp11.Scaffold630.g19915.t1">
    <property type="protein sequence ID" value="Csp11.Scaffold630.g19915.t1"/>
    <property type="gene ID" value="Csp11.Scaffold630.g19915"/>
</dbReference>
<reference evidence="3" key="1">
    <citation type="submission" date="2016-11" db="UniProtKB">
        <authorList>
            <consortium name="WormBaseParasite"/>
        </authorList>
    </citation>
    <scope>IDENTIFICATION</scope>
</reference>
<dbReference type="Proteomes" id="UP000095282">
    <property type="component" value="Unplaced"/>
</dbReference>
<keyword evidence="1" id="KW-0812">Transmembrane</keyword>
<keyword evidence="1" id="KW-0472">Membrane</keyword>
<feature type="transmembrane region" description="Helical" evidence="1">
    <location>
        <begin position="105"/>
        <end position="124"/>
    </location>
</feature>
<feature type="transmembrane region" description="Helical" evidence="1">
    <location>
        <begin position="144"/>
        <end position="166"/>
    </location>
</feature>
<organism evidence="2 3">
    <name type="scientific">Caenorhabditis tropicalis</name>
    <dbReference type="NCBI Taxonomy" id="1561998"/>
    <lineage>
        <taxon>Eukaryota</taxon>
        <taxon>Metazoa</taxon>
        <taxon>Ecdysozoa</taxon>
        <taxon>Nematoda</taxon>
        <taxon>Chromadorea</taxon>
        <taxon>Rhabditida</taxon>
        <taxon>Rhabditina</taxon>
        <taxon>Rhabditomorpha</taxon>
        <taxon>Rhabditoidea</taxon>
        <taxon>Rhabditidae</taxon>
        <taxon>Peloderinae</taxon>
        <taxon>Caenorhabditis</taxon>
    </lineage>
</organism>